<gene>
    <name evidence="1" type="ORF">BECKFW1821B_GA0114236_103030</name>
</gene>
<name>A0A450SS45_9GAMM</name>
<dbReference type="EMBL" id="CAADFD010000030">
    <property type="protein sequence ID" value="VFJ56869.1"/>
    <property type="molecule type" value="Genomic_DNA"/>
</dbReference>
<accession>A0A450SS45</accession>
<sequence length="96" mass="10350">MNMLITLTPEIEQALNEHAEKQGTTIESLALGAIREKFPCHQWIQQKSRKPGIETLADRLAPYIGIISSSEVIPGGANLSADGGNLFISCSALQTD</sequence>
<organism evidence="1">
    <name type="scientific">Candidatus Kentrum sp. FW</name>
    <dbReference type="NCBI Taxonomy" id="2126338"/>
    <lineage>
        <taxon>Bacteria</taxon>
        <taxon>Pseudomonadati</taxon>
        <taxon>Pseudomonadota</taxon>
        <taxon>Gammaproteobacteria</taxon>
        <taxon>Candidatus Kentrum</taxon>
    </lineage>
</organism>
<protein>
    <submittedName>
        <fullName evidence="1">Uncharacterized protein</fullName>
    </submittedName>
</protein>
<evidence type="ECO:0000313" key="1">
    <source>
        <dbReference type="EMBL" id="VFJ56869.1"/>
    </source>
</evidence>
<reference evidence="1" key="1">
    <citation type="submission" date="2019-02" db="EMBL/GenBank/DDBJ databases">
        <authorList>
            <person name="Gruber-Vodicka R. H."/>
            <person name="Seah K. B. B."/>
        </authorList>
    </citation>
    <scope>NUCLEOTIDE SEQUENCE</scope>
    <source>
        <strain evidence="1">BECK_BZ106</strain>
    </source>
</reference>
<proteinExistence type="predicted"/>
<dbReference type="AlphaFoldDB" id="A0A450SS45"/>